<dbReference type="PANTHER" id="PTHR10824:SF4">
    <property type="entry name" value="ACYL-COENZYME A THIOESTERASE 1-LIKE"/>
    <property type="match status" value="1"/>
</dbReference>
<dbReference type="SUPFAM" id="SSF53474">
    <property type="entry name" value="alpha/beta-Hydrolases"/>
    <property type="match status" value="1"/>
</dbReference>
<dbReference type="GO" id="GO:0047617">
    <property type="term" value="F:fatty acyl-CoA hydrolase activity"/>
    <property type="evidence" value="ECO:0007669"/>
    <property type="project" value="TreeGrafter"/>
</dbReference>
<reference evidence="2 3" key="1">
    <citation type="submission" date="2015-09" db="EMBL/GenBank/DDBJ databases">
        <title>Draft genome of the parasitic nematode Teladorsagia circumcincta isolate WARC Sus (inbred).</title>
        <authorList>
            <person name="Mitreva M."/>
        </authorList>
    </citation>
    <scope>NUCLEOTIDE SEQUENCE [LARGE SCALE GENOMIC DNA]</scope>
    <source>
        <strain evidence="2 3">S</strain>
    </source>
</reference>
<name>A0A2G9U918_TELCI</name>
<dbReference type="InterPro" id="IPR029058">
    <property type="entry name" value="AB_hydrolase_fold"/>
</dbReference>
<organism evidence="2 3">
    <name type="scientific">Teladorsagia circumcincta</name>
    <name type="common">Brown stomach worm</name>
    <name type="synonym">Ostertagia circumcincta</name>
    <dbReference type="NCBI Taxonomy" id="45464"/>
    <lineage>
        <taxon>Eukaryota</taxon>
        <taxon>Metazoa</taxon>
        <taxon>Ecdysozoa</taxon>
        <taxon>Nematoda</taxon>
        <taxon>Chromadorea</taxon>
        <taxon>Rhabditida</taxon>
        <taxon>Rhabditina</taxon>
        <taxon>Rhabditomorpha</taxon>
        <taxon>Strongyloidea</taxon>
        <taxon>Trichostrongylidae</taxon>
        <taxon>Teladorsagia</taxon>
    </lineage>
</organism>
<dbReference type="OrthoDB" id="6347013at2759"/>
<keyword evidence="2" id="KW-0378">Hydrolase</keyword>
<dbReference type="Gene3D" id="3.40.50.1820">
    <property type="entry name" value="alpha/beta hydrolase"/>
    <property type="match status" value="1"/>
</dbReference>
<feature type="domain" description="BAAT/Acyl-CoA thioester hydrolase C-terminal" evidence="1">
    <location>
        <begin position="39"/>
        <end position="122"/>
    </location>
</feature>
<evidence type="ECO:0000259" key="1">
    <source>
        <dbReference type="Pfam" id="PF08840"/>
    </source>
</evidence>
<feature type="non-terminal residue" evidence="2">
    <location>
        <position position="1"/>
    </location>
</feature>
<evidence type="ECO:0000313" key="2">
    <source>
        <dbReference type="EMBL" id="PIO65980.1"/>
    </source>
</evidence>
<sequence>KPINWLKRQSFTTNRLGIQGVSFGATIVLVLATRFPQAAVDDLAAPSLFCGRYVTKKLKDIGRKVEIQLVNGGHFMEPPYFPHHGAVYAKFQGFCCGYGGDAVLHGKSQEVSWQDTIDFFRTKNRGAGPYA</sequence>
<keyword evidence="3" id="KW-1185">Reference proteome</keyword>
<feature type="domain" description="BAAT/Acyl-CoA thioester hydrolase C-terminal" evidence="1">
    <location>
        <begin position="1"/>
        <end position="38"/>
    </location>
</feature>
<dbReference type="GO" id="GO:0006637">
    <property type="term" value="P:acyl-CoA metabolic process"/>
    <property type="evidence" value="ECO:0007669"/>
    <property type="project" value="TreeGrafter"/>
</dbReference>
<protein>
    <submittedName>
        <fullName evidence="2">BAAT/acyl-CoA thioester hydrolase protein</fullName>
    </submittedName>
</protein>
<dbReference type="GO" id="GO:0006631">
    <property type="term" value="P:fatty acid metabolic process"/>
    <property type="evidence" value="ECO:0007669"/>
    <property type="project" value="TreeGrafter"/>
</dbReference>
<dbReference type="PANTHER" id="PTHR10824">
    <property type="entry name" value="ACYL-COENZYME A THIOESTERASE-RELATED"/>
    <property type="match status" value="1"/>
</dbReference>
<accession>A0A2G9U918</accession>
<dbReference type="Pfam" id="PF08840">
    <property type="entry name" value="BAAT_C"/>
    <property type="match status" value="2"/>
</dbReference>
<dbReference type="InterPro" id="IPR014940">
    <property type="entry name" value="BAAT_C"/>
</dbReference>
<dbReference type="Proteomes" id="UP000230423">
    <property type="component" value="Unassembled WGS sequence"/>
</dbReference>
<dbReference type="AlphaFoldDB" id="A0A2G9U918"/>
<proteinExistence type="predicted"/>
<evidence type="ECO:0000313" key="3">
    <source>
        <dbReference type="Proteomes" id="UP000230423"/>
    </source>
</evidence>
<dbReference type="EMBL" id="KZ348587">
    <property type="protein sequence ID" value="PIO65980.1"/>
    <property type="molecule type" value="Genomic_DNA"/>
</dbReference>
<gene>
    <name evidence="2" type="ORF">TELCIR_12322</name>
</gene>